<feature type="transmembrane region" description="Helical" evidence="5">
    <location>
        <begin position="300"/>
        <end position="319"/>
    </location>
</feature>
<gene>
    <name evidence="7" type="ORF">CJ255_11470</name>
</gene>
<dbReference type="InterPro" id="IPR007016">
    <property type="entry name" value="O-antigen_ligase-rel_domated"/>
</dbReference>
<comment type="caution">
    <text evidence="7">The sequence shown here is derived from an EMBL/GenBank/DDBJ whole genome shotgun (WGS) entry which is preliminary data.</text>
</comment>
<proteinExistence type="predicted"/>
<name>A0A2A6RJ68_9CHLR</name>
<dbReference type="InterPro" id="IPR051533">
    <property type="entry name" value="WaaL-like"/>
</dbReference>
<comment type="subcellular location">
    <subcellularLocation>
        <location evidence="1">Membrane</location>
        <topology evidence="1">Multi-pass membrane protein</topology>
    </subcellularLocation>
</comment>
<dbReference type="GO" id="GO:0016020">
    <property type="term" value="C:membrane"/>
    <property type="evidence" value="ECO:0007669"/>
    <property type="project" value="UniProtKB-SubCell"/>
</dbReference>
<feature type="transmembrane region" description="Helical" evidence="5">
    <location>
        <begin position="205"/>
        <end position="222"/>
    </location>
</feature>
<dbReference type="PANTHER" id="PTHR37422">
    <property type="entry name" value="TEICHURONIC ACID BIOSYNTHESIS PROTEIN TUAE"/>
    <property type="match status" value="1"/>
</dbReference>
<evidence type="ECO:0000259" key="6">
    <source>
        <dbReference type="Pfam" id="PF04932"/>
    </source>
</evidence>
<organism evidence="7 8">
    <name type="scientific">Candidatus Viridilinea mediisalina</name>
    <dbReference type="NCBI Taxonomy" id="2024553"/>
    <lineage>
        <taxon>Bacteria</taxon>
        <taxon>Bacillati</taxon>
        <taxon>Chloroflexota</taxon>
        <taxon>Chloroflexia</taxon>
        <taxon>Chloroflexales</taxon>
        <taxon>Chloroflexineae</taxon>
        <taxon>Oscillochloridaceae</taxon>
        <taxon>Candidatus Viridilinea</taxon>
    </lineage>
</organism>
<evidence type="ECO:0000313" key="7">
    <source>
        <dbReference type="EMBL" id="PDW02936.1"/>
    </source>
</evidence>
<evidence type="ECO:0000256" key="1">
    <source>
        <dbReference type="ARBA" id="ARBA00004141"/>
    </source>
</evidence>
<dbReference type="Proteomes" id="UP000220527">
    <property type="component" value="Unassembled WGS sequence"/>
</dbReference>
<feature type="transmembrane region" description="Helical" evidence="5">
    <location>
        <begin position="275"/>
        <end position="294"/>
    </location>
</feature>
<sequence>MVAVARISLALGLALALALLPLEWALLLTLGSIVVTLTLLDPIWAVYVAVLSVPVQELILLPGGLSVTQAALLLLVASLALHTLAFPQRPLRFGPLFGPLLCFLLTVALAALLTPYSRSEALRELLRWTTVVLIYLVALRALSGAPWRAWGLVACLLLAPTASALVGLGQFWWGLGPESFGVEGGRVRAYGTIGQPNSFAGYMNQAWPLALGMGMALLASCYQQRCKPTGVVHAVIPTTLEHAALSRTRKPIGAPCSAICNLQPTIVNGMTPKTLLLFIGTSAATLLTTAALLVSFSRGGWLGGLGGLTILLLAAGYHLPTQMRLLARRGLIAGGGCVLLIALLGGGGLLPQALSQRAATLVGSLRLFDAHNAVITPANFAVVERMAHLQAAWNMLQRHPILGVGPGNYSIAYEALPPPGADPFSVRPWYDSRGHAHNYYLHISAEAGLLGLSAYLLLLGSIIVQAVRAVQMATGWFWQGVAIGGAGVVAAVATHNLFEHLHVLNMGLQLGSLLALLVYLQWSNEAGQGNEKQEVALIS</sequence>
<feature type="transmembrane region" description="Helical" evidence="5">
    <location>
        <begin position="149"/>
        <end position="173"/>
    </location>
</feature>
<feature type="domain" description="O-antigen ligase-related" evidence="6">
    <location>
        <begin position="284"/>
        <end position="456"/>
    </location>
</feature>
<feature type="transmembrane region" description="Helical" evidence="5">
    <location>
        <begin position="93"/>
        <end position="113"/>
    </location>
</feature>
<feature type="transmembrane region" description="Helical" evidence="5">
    <location>
        <begin position="331"/>
        <end position="350"/>
    </location>
</feature>
<feature type="transmembrane region" description="Helical" evidence="5">
    <location>
        <begin position="476"/>
        <end position="498"/>
    </location>
</feature>
<reference evidence="8" key="1">
    <citation type="submission" date="2017-08" db="EMBL/GenBank/DDBJ databases">
        <authorList>
            <person name="Grouzdev D.S."/>
            <person name="Gaisin V.A."/>
            <person name="Rysina M.S."/>
            <person name="Gorlenko V.M."/>
        </authorList>
    </citation>
    <scope>NUCLEOTIDE SEQUENCE [LARGE SCALE GENOMIC DNA]</scope>
    <source>
        <strain evidence="8">Kir15-3F</strain>
    </source>
</reference>
<dbReference type="PANTHER" id="PTHR37422:SF13">
    <property type="entry name" value="LIPOPOLYSACCHARIDE BIOSYNTHESIS PROTEIN PA4999-RELATED"/>
    <property type="match status" value="1"/>
</dbReference>
<feature type="transmembrane region" description="Helical" evidence="5">
    <location>
        <begin position="59"/>
        <end position="81"/>
    </location>
</feature>
<keyword evidence="4 5" id="KW-0472">Membrane</keyword>
<feature type="transmembrane region" description="Helical" evidence="5">
    <location>
        <begin position="125"/>
        <end position="142"/>
    </location>
</feature>
<evidence type="ECO:0000313" key="8">
    <source>
        <dbReference type="Proteomes" id="UP000220527"/>
    </source>
</evidence>
<evidence type="ECO:0000256" key="4">
    <source>
        <dbReference type="ARBA" id="ARBA00023136"/>
    </source>
</evidence>
<evidence type="ECO:0000256" key="5">
    <source>
        <dbReference type="SAM" id="Phobius"/>
    </source>
</evidence>
<dbReference type="AlphaFoldDB" id="A0A2A6RJ68"/>
<keyword evidence="2 5" id="KW-0812">Transmembrane</keyword>
<evidence type="ECO:0000256" key="3">
    <source>
        <dbReference type="ARBA" id="ARBA00022989"/>
    </source>
</evidence>
<protein>
    <recommendedName>
        <fullName evidence="6">O-antigen ligase-related domain-containing protein</fullName>
    </recommendedName>
</protein>
<feature type="transmembrane region" description="Helical" evidence="5">
    <location>
        <begin position="439"/>
        <end position="464"/>
    </location>
</feature>
<dbReference type="Pfam" id="PF04932">
    <property type="entry name" value="Wzy_C"/>
    <property type="match status" value="1"/>
</dbReference>
<evidence type="ECO:0000256" key="2">
    <source>
        <dbReference type="ARBA" id="ARBA00022692"/>
    </source>
</evidence>
<keyword evidence="8" id="KW-1185">Reference proteome</keyword>
<dbReference type="EMBL" id="NQWI01000047">
    <property type="protein sequence ID" value="PDW02936.1"/>
    <property type="molecule type" value="Genomic_DNA"/>
</dbReference>
<keyword evidence="3 5" id="KW-1133">Transmembrane helix</keyword>
<accession>A0A2A6RJ68</accession>